<keyword evidence="4" id="KW-0676">Redox-active center</keyword>
<dbReference type="GO" id="GO:0016491">
    <property type="term" value="F:oxidoreductase activity"/>
    <property type="evidence" value="ECO:0007669"/>
    <property type="project" value="InterPro"/>
</dbReference>
<evidence type="ECO:0000259" key="6">
    <source>
        <dbReference type="PROSITE" id="PS51352"/>
    </source>
</evidence>
<dbReference type="RefSeq" id="WP_090389381.1">
    <property type="nucleotide sequence ID" value="NZ_FMZO01000003.1"/>
</dbReference>
<dbReference type="GO" id="GO:0030313">
    <property type="term" value="C:cell envelope"/>
    <property type="evidence" value="ECO:0007669"/>
    <property type="project" value="UniProtKB-SubCell"/>
</dbReference>
<evidence type="ECO:0000256" key="1">
    <source>
        <dbReference type="ARBA" id="ARBA00004196"/>
    </source>
</evidence>
<dbReference type="OrthoDB" id="979391at2"/>
<dbReference type="GO" id="GO:0016209">
    <property type="term" value="F:antioxidant activity"/>
    <property type="evidence" value="ECO:0007669"/>
    <property type="project" value="InterPro"/>
</dbReference>
<evidence type="ECO:0000256" key="2">
    <source>
        <dbReference type="ARBA" id="ARBA00022748"/>
    </source>
</evidence>
<dbReference type="InterPro" id="IPR000866">
    <property type="entry name" value="AhpC/TSA"/>
</dbReference>
<proteinExistence type="predicted"/>
<dbReference type="Pfam" id="PF14289">
    <property type="entry name" value="DUF4369"/>
    <property type="match status" value="1"/>
</dbReference>
<name>A0A1G6NA88_NIADE</name>
<reference evidence="8" key="1">
    <citation type="submission" date="2016-10" db="EMBL/GenBank/DDBJ databases">
        <authorList>
            <person name="Varghese N."/>
            <person name="Submissions S."/>
        </authorList>
    </citation>
    <scope>NUCLEOTIDE SEQUENCE [LARGE SCALE GENOMIC DNA]</scope>
    <source>
        <strain evidence="8">DSM 25811 / CCM 8410 / LMG 26954 / E90</strain>
    </source>
</reference>
<dbReference type="PANTHER" id="PTHR42852:SF6">
    <property type="entry name" value="THIOL:DISULFIDE INTERCHANGE PROTEIN DSBE"/>
    <property type="match status" value="1"/>
</dbReference>
<dbReference type="InterPro" id="IPR013766">
    <property type="entry name" value="Thioredoxin_domain"/>
</dbReference>
<dbReference type="CDD" id="cd02966">
    <property type="entry name" value="TlpA_like_family"/>
    <property type="match status" value="1"/>
</dbReference>
<dbReference type="PROSITE" id="PS00194">
    <property type="entry name" value="THIOREDOXIN_1"/>
    <property type="match status" value="1"/>
</dbReference>
<feature type="domain" description="Thioredoxin" evidence="6">
    <location>
        <begin position="221"/>
        <end position="364"/>
    </location>
</feature>
<keyword evidence="8" id="KW-1185">Reference proteome</keyword>
<evidence type="ECO:0000313" key="7">
    <source>
        <dbReference type="EMBL" id="SDC64772.1"/>
    </source>
</evidence>
<evidence type="ECO:0000256" key="5">
    <source>
        <dbReference type="SAM" id="SignalP"/>
    </source>
</evidence>
<dbReference type="Pfam" id="PF00578">
    <property type="entry name" value="AhpC-TSA"/>
    <property type="match status" value="1"/>
</dbReference>
<evidence type="ECO:0000256" key="4">
    <source>
        <dbReference type="ARBA" id="ARBA00023284"/>
    </source>
</evidence>
<comment type="subcellular location">
    <subcellularLocation>
        <location evidence="1">Cell envelope</location>
    </subcellularLocation>
</comment>
<dbReference type="Gene3D" id="3.40.30.10">
    <property type="entry name" value="Glutaredoxin"/>
    <property type="match status" value="1"/>
</dbReference>
<dbReference type="AlphaFoldDB" id="A0A1G6NA88"/>
<dbReference type="PROSITE" id="PS51352">
    <property type="entry name" value="THIOREDOXIN_2"/>
    <property type="match status" value="1"/>
</dbReference>
<accession>A0A1G6NA88</accession>
<dbReference type="EMBL" id="FMZO01000003">
    <property type="protein sequence ID" value="SDC64772.1"/>
    <property type="molecule type" value="Genomic_DNA"/>
</dbReference>
<dbReference type="InterPro" id="IPR050553">
    <property type="entry name" value="Thioredoxin_ResA/DsbE_sf"/>
</dbReference>
<keyword evidence="5" id="KW-0732">Signal</keyword>
<dbReference type="Proteomes" id="UP000198757">
    <property type="component" value="Unassembled WGS sequence"/>
</dbReference>
<dbReference type="InterPro" id="IPR036249">
    <property type="entry name" value="Thioredoxin-like_sf"/>
</dbReference>
<feature type="signal peptide" evidence="5">
    <location>
        <begin position="1"/>
        <end position="18"/>
    </location>
</feature>
<evidence type="ECO:0000313" key="8">
    <source>
        <dbReference type="Proteomes" id="UP000198757"/>
    </source>
</evidence>
<dbReference type="PANTHER" id="PTHR42852">
    <property type="entry name" value="THIOL:DISULFIDE INTERCHANGE PROTEIN DSBE"/>
    <property type="match status" value="1"/>
</dbReference>
<organism evidence="7 8">
    <name type="scientific">Niabella drilacis (strain DSM 25811 / CCM 8410 / CCUG 62505 / LMG 26954 / E90)</name>
    <dbReference type="NCBI Taxonomy" id="1285928"/>
    <lineage>
        <taxon>Bacteria</taxon>
        <taxon>Pseudomonadati</taxon>
        <taxon>Bacteroidota</taxon>
        <taxon>Chitinophagia</taxon>
        <taxon>Chitinophagales</taxon>
        <taxon>Chitinophagaceae</taxon>
        <taxon>Niabella</taxon>
    </lineage>
</organism>
<protein>
    <submittedName>
        <fullName evidence="7">Peroxiredoxin</fullName>
    </submittedName>
</protein>
<keyword evidence="3" id="KW-1015">Disulfide bond</keyword>
<evidence type="ECO:0000256" key="3">
    <source>
        <dbReference type="ARBA" id="ARBA00023157"/>
    </source>
</evidence>
<dbReference type="InterPro" id="IPR025380">
    <property type="entry name" value="DUF4369"/>
</dbReference>
<dbReference type="SUPFAM" id="SSF52833">
    <property type="entry name" value="Thioredoxin-like"/>
    <property type="match status" value="1"/>
</dbReference>
<dbReference type="GO" id="GO:0017004">
    <property type="term" value="P:cytochrome complex assembly"/>
    <property type="evidence" value="ECO:0007669"/>
    <property type="project" value="UniProtKB-KW"/>
</dbReference>
<feature type="chain" id="PRO_5011683418" evidence="5">
    <location>
        <begin position="19"/>
        <end position="364"/>
    </location>
</feature>
<dbReference type="InterPro" id="IPR017937">
    <property type="entry name" value="Thioredoxin_CS"/>
</dbReference>
<sequence length="364" mass="41530">MAKAFFLLIVFTANSLFAQKGFTIKATLTGFPEGSKFYLLNLDLSTQKDSAFLKNGTLKFNGRVSEPATFRLYLDPKESKDFIYTTLWVSNQVIDFRGSKDRFSDLQFERSPLNDIFMAVNSKTSGLYNVRDKLMDQLLQDNSKSTAFETSIKEIDKEILAIRLHTIATLTPSLITIKELFFLRNDLTKDSLQLLFNKFPPGLQQTKYGKIITQYLATDQLKVGAAFADIKGKTLSGKETRLSDLKNKIILLDFWAAWCGPCRGNNQQLADLYNRYKDKGFEIVSFSIDTDFEYWKEAAQKDRISWTNISDLKGFYSEEAAKYKIRAIPKSFLIDRNGIIIEIFDGYNANHKAALEKKLSGLIK</sequence>
<gene>
    <name evidence="7" type="ORF">SAMN04487894_103210</name>
</gene>
<dbReference type="STRING" id="1285928.SAMN04487894_103210"/>
<keyword evidence="2" id="KW-0201">Cytochrome c-type biogenesis</keyword>